<dbReference type="SUPFAM" id="SSF103473">
    <property type="entry name" value="MFS general substrate transporter"/>
    <property type="match status" value="1"/>
</dbReference>
<dbReference type="HOGENOM" id="CLU_055772_0_0_5"/>
<dbReference type="Gene3D" id="1.20.1250.20">
    <property type="entry name" value="MFS general substrate transporter like domains"/>
    <property type="match status" value="1"/>
</dbReference>
<dbReference type="STRING" id="366602.Caul_2678"/>
<dbReference type="InterPro" id="IPR036259">
    <property type="entry name" value="MFS_trans_sf"/>
</dbReference>
<evidence type="ECO:0000256" key="1">
    <source>
        <dbReference type="SAM" id="Phobius"/>
    </source>
</evidence>
<dbReference type="EMBL" id="CP000927">
    <property type="protein sequence ID" value="ABZ71805.1"/>
    <property type="molecule type" value="Genomic_DNA"/>
</dbReference>
<feature type="transmembrane region" description="Helical" evidence="1">
    <location>
        <begin position="371"/>
        <end position="391"/>
    </location>
</feature>
<feature type="transmembrane region" description="Helical" evidence="1">
    <location>
        <begin position="280"/>
        <end position="301"/>
    </location>
</feature>
<gene>
    <name evidence="2" type="ordered locus">Caul_2678</name>
</gene>
<sequence length="395" mass="39971">MSAAETLTTAAPPPVAGVWIGDRPSLAQRLAVFWIGLVGVLFPGVGPLLLGGMEAVGRLTAAQLGQAGMAELVAMGIGAAVIGPLFGERRLRLAAVTCGLLLAMLDLVTTRMSGEALILVRALAGLPAGAMIWLITGMIVRAPRPERWAGLYLTIQTLLQLGVVSAIGAFVLGASGPDGGFLMLAVLTVSAAVAGLAAPGTYAPLAKAEDNPKGLPSPRGWIALAAVFCFQAFILAVWIYAEPLSRQAGHPAAVASAAFAVSLAAQVAGGAAATTLAGRLSWFWSLTVAVVLAAATLLVMVSLPSAAVFLAASAVFGFVWLFASPFLTPLAIEADPSRRAALLGPGASLLGCGAGPLLASFVVSGADVRPAVWLGVALAVVTVLIITGLHLTRPR</sequence>
<feature type="transmembrane region" description="Helical" evidence="1">
    <location>
        <begin position="93"/>
        <end position="112"/>
    </location>
</feature>
<dbReference type="eggNOG" id="COG2814">
    <property type="taxonomic scope" value="Bacteria"/>
</dbReference>
<proteinExistence type="predicted"/>
<keyword evidence="1" id="KW-0472">Membrane</keyword>
<feature type="transmembrane region" description="Helical" evidence="1">
    <location>
        <begin position="180"/>
        <end position="200"/>
    </location>
</feature>
<protein>
    <submittedName>
        <fullName evidence="2">Putative MFS transporter</fullName>
    </submittedName>
</protein>
<keyword evidence="1" id="KW-0812">Transmembrane</keyword>
<feature type="transmembrane region" description="Helical" evidence="1">
    <location>
        <begin position="340"/>
        <end position="359"/>
    </location>
</feature>
<dbReference type="AlphaFoldDB" id="B0SY58"/>
<keyword evidence="1" id="KW-1133">Transmembrane helix</keyword>
<feature type="transmembrane region" description="Helical" evidence="1">
    <location>
        <begin position="253"/>
        <end position="273"/>
    </location>
</feature>
<feature type="transmembrane region" description="Helical" evidence="1">
    <location>
        <begin position="64"/>
        <end position="86"/>
    </location>
</feature>
<accession>B0SY58</accession>
<feature type="transmembrane region" description="Helical" evidence="1">
    <location>
        <begin position="118"/>
        <end position="139"/>
    </location>
</feature>
<feature type="transmembrane region" description="Helical" evidence="1">
    <location>
        <begin position="30"/>
        <end position="52"/>
    </location>
</feature>
<reference evidence="2" key="1">
    <citation type="submission" date="2008-01" db="EMBL/GenBank/DDBJ databases">
        <title>Complete sequence of chromosome of Caulobacter sp. K31.</title>
        <authorList>
            <consortium name="US DOE Joint Genome Institute"/>
            <person name="Copeland A."/>
            <person name="Lucas S."/>
            <person name="Lapidus A."/>
            <person name="Barry K."/>
            <person name="Glavina del Rio T."/>
            <person name="Dalin E."/>
            <person name="Tice H."/>
            <person name="Pitluck S."/>
            <person name="Bruce D."/>
            <person name="Goodwin L."/>
            <person name="Thompson L.S."/>
            <person name="Brettin T."/>
            <person name="Detter J.C."/>
            <person name="Han C."/>
            <person name="Schmutz J."/>
            <person name="Larimer F."/>
            <person name="Land M."/>
            <person name="Hauser L."/>
            <person name="Kyrpides N."/>
            <person name="Kim E."/>
            <person name="Stephens C."/>
            <person name="Richardson P."/>
        </authorList>
    </citation>
    <scope>NUCLEOTIDE SEQUENCE [LARGE SCALE GENOMIC DNA]</scope>
    <source>
        <strain evidence="2">K31</strain>
    </source>
</reference>
<evidence type="ECO:0000313" key="2">
    <source>
        <dbReference type="EMBL" id="ABZ71805.1"/>
    </source>
</evidence>
<feature type="transmembrane region" description="Helical" evidence="1">
    <location>
        <begin position="151"/>
        <end position="174"/>
    </location>
</feature>
<feature type="transmembrane region" description="Helical" evidence="1">
    <location>
        <begin position="221"/>
        <end position="241"/>
    </location>
</feature>
<dbReference type="KEGG" id="cak:Caul_2678"/>
<feature type="transmembrane region" description="Helical" evidence="1">
    <location>
        <begin position="307"/>
        <end position="328"/>
    </location>
</feature>
<organism evidence="2">
    <name type="scientific">Caulobacter sp. (strain K31)</name>
    <dbReference type="NCBI Taxonomy" id="366602"/>
    <lineage>
        <taxon>Bacteria</taxon>
        <taxon>Pseudomonadati</taxon>
        <taxon>Pseudomonadota</taxon>
        <taxon>Alphaproteobacteria</taxon>
        <taxon>Caulobacterales</taxon>
        <taxon>Caulobacteraceae</taxon>
        <taxon>Caulobacter</taxon>
    </lineage>
</organism>
<name>B0SY58_CAUSK</name>